<evidence type="ECO:0000313" key="7">
    <source>
        <dbReference type="Proteomes" id="UP000254047"/>
    </source>
</evidence>
<name>A0A380FZ38_9STAP</name>
<evidence type="ECO:0000256" key="1">
    <source>
        <dbReference type="ARBA" id="ARBA00093462"/>
    </source>
</evidence>
<keyword evidence="6" id="KW-0347">Helicase</keyword>
<feature type="domain" description="DnaB/C C-terminal" evidence="3">
    <location>
        <begin position="329"/>
        <end position="388"/>
    </location>
</feature>
<dbReference type="AlphaFoldDB" id="A0A380FZ38"/>
<keyword evidence="8" id="KW-1185">Reference proteome</keyword>
<dbReference type="Pfam" id="PF07261">
    <property type="entry name" value="DnaB_2"/>
    <property type="match status" value="1"/>
</dbReference>
<dbReference type="RefSeq" id="WP_103298711.1">
    <property type="nucleotide sequence ID" value="NZ_PPQT01000103.1"/>
</dbReference>
<organism evidence="5 7">
    <name type="scientific">Staphylococcus petrasii</name>
    <dbReference type="NCBI Taxonomy" id="1276936"/>
    <lineage>
        <taxon>Bacteria</taxon>
        <taxon>Bacillati</taxon>
        <taxon>Bacillota</taxon>
        <taxon>Bacilli</taxon>
        <taxon>Bacillales</taxon>
        <taxon>Staphylococcaceae</taxon>
        <taxon>Staphylococcus</taxon>
    </lineage>
</organism>
<comment type="similarity">
    <text evidence="1">Belongs to the DnaB/DnaD family.</text>
</comment>
<evidence type="ECO:0000313" key="5">
    <source>
        <dbReference type="EMBL" id="SUM44005.1"/>
    </source>
</evidence>
<sequence>MSLQSYEYGLSPHDGFAVYRYFFFNHNHLDILNRLYVPLIGTQAIGVYHYMNQFVNESVSETLTHYTIMNELKVNLLEFRKSMDALEAIGLIKTYVKHSHEQSFFIYEIIQPPTAYQFFNDPMLSVYLYNEVDNKRYKRLKAYFEKNEPNLAGFQQVTRKFTDVFKVPQNNISVDSSPIIKESTYSGIDLSNETFDFDMLKEMLQTHFISSEILNKEARQLIIQLATLYGLTPDSMKRIILNSITSDQQLSFEDMRKHARSYYLIEHNQQLPELQVKTNEHKQSLTESQNEHAQEDVKTSTDEWFDLLEQTSPIDMLSSWSESEPTLQQKRMIEELIEREKLSFGVINILLQFVMLKNDMKLPKTYIFEIASNWKKLGIKTAQQAYNYALKTKEDSSSSKSYNSNQSRRRYSKHREIVSREKTPKWLQNRGQQSSTKKDEKDEQLEKDREAFRAQLAQDWEED</sequence>
<evidence type="ECO:0000259" key="3">
    <source>
        <dbReference type="Pfam" id="PF07261"/>
    </source>
</evidence>
<dbReference type="Proteomes" id="UP000254047">
    <property type="component" value="Unassembled WGS sequence"/>
</dbReference>
<dbReference type="Proteomes" id="UP000297598">
    <property type="component" value="Unassembled WGS sequence"/>
</dbReference>
<dbReference type="EMBL" id="UHDO01000001">
    <property type="protein sequence ID" value="SUM44005.1"/>
    <property type="molecule type" value="Genomic_DNA"/>
</dbReference>
<feature type="domain" description="Replicative helicase loading/DNA remodeling protein DnaB N-terminal winged helix" evidence="4">
    <location>
        <begin position="14"/>
        <end position="259"/>
    </location>
</feature>
<reference evidence="5 7" key="1">
    <citation type="submission" date="2018-06" db="EMBL/GenBank/DDBJ databases">
        <authorList>
            <consortium name="Pathogen Informatics"/>
            <person name="Doyle S."/>
        </authorList>
    </citation>
    <scope>NUCLEOTIDE SEQUENCE [LARGE SCALE GENOMIC DNA]</scope>
    <source>
        <strain evidence="5 7">NCTC13830</strain>
    </source>
</reference>
<reference evidence="6 8" key="2">
    <citation type="submission" date="2019-04" db="EMBL/GenBank/DDBJ databases">
        <title>Genomic characterization of Staphylococcus petrasii strains.</title>
        <authorList>
            <person name="Vrbovska V."/>
            <person name="Kovarovic V."/>
            <person name="Maslanova I."/>
            <person name="Indrakova A."/>
            <person name="Petras P."/>
            <person name="Sedo O."/>
            <person name="Svec P."/>
            <person name="Fisarova L."/>
            <person name="Sedlacek I."/>
            <person name="Doskar J."/>
            <person name="Pantucek R."/>
        </authorList>
    </citation>
    <scope>NUCLEOTIDE SEQUENCE [LARGE SCALE GENOMIC DNA]</scope>
    <source>
        <strain evidence="6 8">P5404</strain>
    </source>
</reference>
<dbReference type="GO" id="GO:0004386">
    <property type="term" value="F:helicase activity"/>
    <property type="evidence" value="ECO:0007669"/>
    <property type="project" value="UniProtKB-KW"/>
</dbReference>
<keyword evidence="6" id="KW-0547">Nucleotide-binding</keyword>
<dbReference type="OrthoDB" id="2082007at2"/>
<feature type="compositionally biased region" description="Basic and acidic residues" evidence="2">
    <location>
        <begin position="436"/>
        <end position="452"/>
    </location>
</feature>
<dbReference type="InterPro" id="IPR058660">
    <property type="entry name" value="WHD_DnaB"/>
</dbReference>
<keyword evidence="6" id="KW-0067">ATP-binding</keyword>
<gene>
    <name evidence="5" type="primary">dnaB</name>
    <name evidence="6" type="ORF">BJR09_06670</name>
    <name evidence="5" type="ORF">NCTC13830_01392</name>
</gene>
<feature type="compositionally biased region" description="Basic and acidic residues" evidence="2">
    <location>
        <begin position="414"/>
        <end position="424"/>
    </location>
</feature>
<evidence type="ECO:0000313" key="8">
    <source>
        <dbReference type="Proteomes" id="UP000297598"/>
    </source>
</evidence>
<proteinExistence type="inferred from homology"/>
<accession>A0A380FZ38</accession>
<protein>
    <submittedName>
        <fullName evidence="5">Chromosome replication initiation/membrane attachment protein</fullName>
    </submittedName>
    <submittedName>
        <fullName evidence="6">Helicase DnaB</fullName>
    </submittedName>
</protein>
<evidence type="ECO:0000313" key="6">
    <source>
        <dbReference type="EMBL" id="TGE17475.1"/>
    </source>
</evidence>
<dbReference type="Pfam" id="PF25888">
    <property type="entry name" value="WHD_DnaB"/>
    <property type="match status" value="1"/>
</dbReference>
<evidence type="ECO:0000259" key="4">
    <source>
        <dbReference type="Pfam" id="PF25888"/>
    </source>
</evidence>
<keyword evidence="6" id="KW-0378">Hydrolase</keyword>
<feature type="region of interest" description="Disordered" evidence="2">
    <location>
        <begin position="394"/>
        <end position="463"/>
    </location>
</feature>
<dbReference type="EMBL" id="SRLS01000008">
    <property type="protein sequence ID" value="TGE17475.1"/>
    <property type="molecule type" value="Genomic_DNA"/>
</dbReference>
<evidence type="ECO:0000256" key="2">
    <source>
        <dbReference type="SAM" id="MobiDB-lite"/>
    </source>
</evidence>
<dbReference type="InterPro" id="IPR006343">
    <property type="entry name" value="DnaB/C_C"/>
</dbReference>